<dbReference type="InterPro" id="IPR012902">
    <property type="entry name" value="N_methyl_site"/>
</dbReference>
<evidence type="ECO:0000256" key="5">
    <source>
        <dbReference type="ARBA" id="ARBA00023136"/>
    </source>
</evidence>
<evidence type="ECO:0000256" key="1">
    <source>
        <dbReference type="ARBA" id="ARBA00004167"/>
    </source>
</evidence>
<dbReference type="Pfam" id="PF07963">
    <property type="entry name" value="N_methyl"/>
    <property type="match status" value="1"/>
</dbReference>
<dbReference type="GO" id="GO:0016020">
    <property type="term" value="C:membrane"/>
    <property type="evidence" value="ECO:0007669"/>
    <property type="project" value="UniProtKB-SubCell"/>
</dbReference>
<dbReference type="PANTHER" id="PTHR30093">
    <property type="entry name" value="GENERAL SECRETION PATHWAY PROTEIN G"/>
    <property type="match status" value="1"/>
</dbReference>
<proteinExistence type="predicted"/>
<dbReference type="Gene3D" id="3.30.700.10">
    <property type="entry name" value="Glycoprotein, Type 4 Pilin"/>
    <property type="match status" value="1"/>
</dbReference>
<dbReference type="GO" id="GO:0015627">
    <property type="term" value="C:type II protein secretion system complex"/>
    <property type="evidence" value="ECO:0007669"/>
    <property type="project" value="InterPro"/>
</dbReference>
<comment type="subcellular location">
    <subcellularLocation>
        <location evidence="1">Membrane</location>
        <topology evidence="1">Single-pass membrane protein</topology>
    </subcellularLocation>
</comment>
<evidence type="ECO:0000256" key="6">
    <source>
        <dbReference type="SAM" id="Phobius"/>
    </source>
</evidence>
<keyword evidence="4 6" id="KW-1133">Transmembrane helix</keyword>
<dbReference type="GO" id="GO:0015628">
    <property type="term" value="P:protein secretion by the type II secretion system"/>
    <property type="evidence" value="ECO:0007669"/>
    <property type="project" value="InterPro"/>
</dbReference>
<dbReference type="AlphaFoldDB" id="A0A932YVX3"/>
<evidence type="ECO:0000313" key="7">
    <source>
        <dbReference type="EMBL" id="MBI4132437.1"/>
    </source>
</evidence>
<feature type="transmembrane region" description="Helical" evidence="6">
    <location>
        <begin position="20"/>
        <end position="42"/>
    </location>
</feature>
<dbReference type="InterPro" id="IPR045584">
    <property type="entry name" value="Pilin-like"/>
</dbReference>
<evidence type="ECO:0000256" key="2">
    <source>
        <dbReference type="ARBA" id="ARBA00022481"/>
    </source>
</evidence>
<dbReference type="SUPFAM" id="SSF54523">
    <property type="entry name" value="Pili subunits"/>
    <property type="match status" value="1"/>
</dbReference>
<protein>
    <submittedName>
        <fullName evidence="7">Type II secretion system protein</fullName>
    </submittedName>
</protein>
<accession>A0A932YVX3</accession>
<name>A0A932YVX3_9BACT</name>
<gene>
    <name evidence="7" type="ORF">HY474_02280</name>
</gene>
<dbReference type="Proteomes" id="UP000704960">
    <property type="component" value="Unassembled WGS sequence"/>
</dbReference>
<organism evidence="7 8">
    <name type="scientific">Candidatus Sungiibacteriota bacterium</name>
    <dbReference type="NCBI Taxonomy" id="2750080"/>
    <lineage>
        <taxon>Bacteria</taxon>
        <taxon>Candidatus Sungiibacteriota</taxon>
    </lineage>
</organism>
<dbReference type="PANTHER" id="PTHR30093:SF44">
    <property type="entry name" value="TYPE II SECRETION SYSTEM CORE PROTEIN G"/>
    <property type="match status" value="1"/>
</dbReference>
<keyword evidence="2" id="KW-0488">Methylation</keyword>
<dbReference type="EMBL" id="JACQMJ010000008">
    <property type="protein sequence ID" value="MBI4132437.1"/>
    <property type="molecule type" value="Genomic_DNA"/>
</dbReference>
<dbReference type="PRINTS" id="PR00813">
    <property type="entry name" value="BCTERIALGSPG"/>
</dbReference>
<dbReference type="PROSITE" id="PS00409">
    <property type="entry name" value="PROKAR_NTER_METHYL"/>
    <property type="match status" value="1"/>
</dbReference>
<dbReference type="NCBIfam" id="TIGR02532">
    <property type="entry name" value="IV_pilin_GFxxxE"/>
    <property type="match status" value="1"/>
</dbReference>
<evidence type="ECO:0000256" key="4">
    <source>
        <dbReference type="ARBA" id="ARBA00022989"/>
    </source>
</evidence>
<keyword evidence="5 6" id="KW-0472">Membrane</keyword>
<evidence type="ECO:0000256" key="3">
    <source>
        <dbReference type="ARBA" id="ARBA00022692"/>
    </source>
</evidence>
<dbReference type="InterPro" id="IPR000983">
    <property type="entry name" value="Bac_GSPG_pilin"/>
</dbReference>
<comment type="caution">
    <text evidence="7">The sequence shown here is derived from an EMBL/GenBank/DDBJ whole genome shotgun (WGS) entry which is preliminary data.</text>
</comment>
<evidence type="ECO:0000313" key="8">
    <source>
        <dbReference type="Proteomes" id="UP000704960"/>
    </source>
</evidence>
<sequence>MFQFHLRKHTAPEGVKSGFTLIELLVVIAIIGILASIVLASLNSARRKSRDARRVADIKQLQLALELYFDANSNAYPAALSSLAPTYIPTVPADPLGGAYNYTGCTTSYHIAAGLEEQTNPALSSDRDANVNTICATDPINGALDTNNSTAACVSGSGRSCYDVAP</sequence>
<keyword evidence="3 6" id="KW-0812">Transmembrane</keyword>
<reference evidence="7" key="1">
    <citation type="submission" date="2020-07" db="EMBL/GenBank/DDBJ databases">
        <title>Huge and variable diversity of episymbiotic CPR bacteria and DPANN archaea in groundwater ecosystems.</title>
        <authorList>
            <person name="He C.Y."/>
            <person name="Keren R."/>
            <person name="Whittaker M."/>
            <person name="Farag I.F."/>
            <person name="Doudna J."/>
            <person name="Cate J.H.D."/>
            <person name="Banfield J.F."/>
        </authorList>
    </citation>
    <scope>NUCLEOTIDE SEQUENCE</scope>
    <source>
        <strain evidence="7">NC_groundwater_1226_Ag_S-0.1um_59_124</strain>
    </source>
</reference>